<evidence type="ECO:0000256" key="3">
    <source>
        <dbReference type="ARBA" id="ARBA00022525"/>
    </source>
</evidence>
<accession>A0A8T1VW83</accession>
<comment type="domain">
    <text evidence="5">The RxLR-dEER motif acts to carry the protein into the host cell cytoplasm through binding to cell surface phosphatidylinositol-3-phosphate.</text>
</comment>
<evidence type="ECO:0000313" key="6">
    <source>
        <dbReference type="EMBL" id="KAG7385575.1"/>
    </source>
</evidence>
<proteinExistence type="inferred from homology"/>
<dbReference type="EMBL" id="JAGDFL010000545">
    <property type="protein sequence ID" value="KAG7385575.1"/>
    <property type="molecule type" value="Genomic_DNA"/>
</dbReference>
<feature type="chain" id="PRO_5035964747" description="RxLR effector protein" evidence="5">
    <location>
        <begin position="24"/>
        <end position="138"/>
    </location>
</feature>
<gene>
    <name evidence="6" type="ORF">PHYBOEH_008989</name>
</gene>
<protein>
    <recommendedName>
        <fullName evidence="5">RxLR effector protein</fullName>
    </recommendedName>
</protein>
<name>A0A8T1VW83_9STRA</name>
<dbReference type="AlphaFoldDB" id="A0A8T1VW83"/>
<comment type="function">
    <text evidence="5">Effector that suppresses plant defense responses during pathogen infection.</text>
</comment>
<dbReference type="InterPro" id="IPR031825">
    <property type="entry name" value="RXLR"/>
</dbReference>
<keyword evidence="3 5" id="KW-0964">Secreted</keyword>
<evidence type="ECO:0000256" key="4">
    <source>
        <dbReference type="ARBA" id="ARBA00022729"/>
    </source>
</evidence>
<comment type="caution">
    <text evidence="6">The sequence shown here is derived from an EMBL/GenBank/DDBJ whole genome shotgun (WGS) entry which is preliminary data.</text>
</comment>
<keyword evidence="4 5" id="KW-0732">Signal</keyword>
<evidence type="ECO:0000256" key="1">
    <source>
        <dbReference type="ARBA" id="ARBA00004613"/>
    </source>
</evidence>
<organism evidence="6 7">
    <name type="scientific">Phytophthora boehmeriae</name>
    <dbReference type="NCBI Taxonomy" id="109152"/>
    <lineage>
        <taxon>Eukaryota</taxon>
        <taxon>Sar</taxon>
        <taxon>Stramenopiles</taxon>
        <taxon>Oomycota</taxon>
        <taxon>Peronosporomycetes</taxon>
        <taxon>Peronosporales</taxon>
        <taxon>Peronosporaceae</taxon>
        <taxon>Phytophthora</taxon>
    </lineage>
</organism>
<feature type="signal peptide" evidence="5">
    <location>
        <begin position="1"/>
        <end position="23"/>
    </location>
</feature>
<keyword evidence="7" id="KW-1185">Reference proteome</keyword>
<reference evidence="6" key="1">
    <citation type="submission" date="2021-02" db="EMBL/GenBank/DDBJ databases">
        <authorList>
            <person name="Palmer J.M."/>
        </authorList>
    </citation>
    <scope>NUCLEOTIDE SEQUENCE</scope>
    <source>
        <strain evidence="6">SCRP23</strain>
    </source>
</reference>
<dbReference type="GO" id="GO:0005576">
    <property type="term" value="C:extracellular region"/>
    <property type="evidence" value="ECO:0007669"/>
    <property type="project" value="UniProtKB-SubCell"/>
</dbReference>
<sequence length="138" mass="15771">MRLSNILLAVAVTLVGSSAFASAATDVNVASTEHSLPARSLTEGPNQATRSRFLRATETADEDEERAILPWIKDLLHFKDSKKYLRYVDYFNWAEKRLTREQVQKIMKLSDEQAEKSTYLKGYVKYLEKHKPGNPPIR</sequence>
<comment type="similarity">
    <text evidence="2 5">Belongs to the RxLR effector family.</text>
</comment>
<dbReference type="Pfam" id="PF16810">
    <property type="entry name" value="RXLR"/>
    <property type="match status" value="1"/>
</dbReference>
<evidence type="ECO:0000256" key="5">
    <source>
        <dbReference type="RuleBase" id="RU367124"/>
    </source>
</evidence>
<evidence type="ECO:0000313" key="7">
    <source>
        <dbReference type="Proteomes" id="UP000693981"/>
    </source>
</evidence>
<comment type="subcellular location">
    <subcellularLocation>
        <location evidence="1 5">Secreted</location>
    </subcellularLocation>
</comment>
<evidence type="ECO:0000256" key="2">
    <source>
        <dbReference type="ARBA" id="ARBA00010400"/>
    </source>
</evidence>
<dbReference type="Proteomes" id="UP000693981">
    <property type="component" value="Unassembled WGS sequence"/>
</dbReference>